<dbReference type="Proteomes" id="UP000184671">
    <property type="component" value="Unassembled WGS sequence"/>
</dbReference>
<feature type="transmembrane region" description="Helical" evidence="11">
    <location>
        <begin position="298"/>
        <end position="328"/>
    </location>
</feature>
<evidence type="ECO:0000256" key="8">
    <source>
        <dbReference type="ARBA" id="ARBA00053891"/>
    </source>
</evidence>
<evidence type="ECO:0000313" key="12">
    <source>
        <dbReference type="EMBL" id="SCL74271.1"/>
    </source>
</evidence>
<gene>
    <name evidence="12" type="ORF">L21_0139</name>
</gene>
<feature type="transmembrane region" description="Helical" evidence="11">
    <location>
        <begin position="211"/>
        <end position="229"/>
    </location>
</feature>
<dbReference type="STRING" id="118126.L21_0139"/>
<evidence type="ECO:0000256" key="3">
    <source>
        <dbReference type="ARBA" id="ARBA00022448"/>
    </source>
</evidence>
<dbReference type="InterPro" id="IPR000522">
    <property type="entry name" value="ABC_transptr_permease_BtuC"/>
</dbReference>
<dbReference type="RefSeq" id="WP_083608674.1">
    <property type="nucleotide sequence ID" value="NZ_FMID01000004.1"/>
</dbReference>
<name>A0A1M4MH92_9EURY</name>
<dbReference type="GO" id="GO:0005886">
    <property type="term" value="C:plasma membrane"/>
    <property type="evidence" value="ECO:0007669"/>
    <property type="project" value="UniProtKB-SubCell"/>
</dbReference>
<dbReference type="CDD" id="cd06550">
    <property type="entry name" value="TM_ABC_iron-siderophores_like"/>
    <property type="match status" value="1"/>
</dbReference>
<comment type="function">
    <text evidence="8">Required for corrinoid utilization. Probably part of the ABC transporter complex BtuCDF involved in cobalamin (vitamin B12) import. Probably involved in the translocation of the substrate across the membrane.</text>
</comment>
<dbReference type="FunFam" id="1.10.3470.10:FF:000001">
    <property type="entry name" value="Vitamin B12 ABC transporter permease BtuC"/>
    <property type="match status" value="1"/>
</dbReference>
<dbReference type="SUPFAM" id="SSF81345">
    <property type="entry name" value="ABC transporter involved in vitamin B12 uptake, BtuC"/>
    <property type="match status" value="1"/>
</dbReference>
<feature type="transmembrane region" description="Helical" evidence="11">
    <location>
        <begin position="181"/>
        <end position="199"/>
    </location>
</feature>
<evidence type="ECO:0000256" key="11">
    <source>
        <dbReference type="SAM" id="Phobius"/>
    </source>
</evidence>
<feature type="transmembrane region" description="Helical" evidence="11">
    <location>
        <begin position="258"/>
        <end position="277"/>
    </location>
</feature>
<dbReference type="OrthoDB" id="57034at2157"/>
<sequence length="395" mass="41669">MADAEPTRSSLTEPTGAAAETRLHTAGAASAPFVSDRELPDYRFRFILLLLAAVFCFIGSFAVGRFSLAVADAVLILLSPAVHFAMSMDIPVLGDIVHILLSPVVPVAETWDDAMYSVVFNIRLPRILAALLVGAALSTAGAAYQGMFQNPLVSPDILGASAGAGFGAALAIYFYLGTGAITLFAFAGGLVAVGTAYGVSRLTRGNPTLGMVLAGILVASLFSASTSYIKLVADTNDQLPAITYWLMGSLAGATMEDVYFAGVVIVIGLIPLYLFRWRMNVLTLGEDEAKSMGINTHLLRLIVILCATLVTAVAVSISGIIGWVGLVIPHFCRMIFGYDYRRIIPAAIIMGGGFLLLVDNFARTIATTEVPLGILTAFVGAPIFAYLLMMGGKRS</sequence>
<reference evidence="12 13" key="1">
    <citation type="submission" date="2016-08" db="EMBL/GenBank/DDBJ databases">
        <authorList>
            <person name="Seilhamer J.J."/>
        </authorList>
    </citation>
    <scope>NUCLEOTIDE SEQUENCE [LARGE SCALE GENOMIC DNA]</scope>
    <source>
        <strain evidence="12">L21-II-0</strain>
    </source>
</reference>
<accession>A0A1M4MH92</accession>
<dbReference type="GO" id="GO:0033214">
    <property type="term" value="P:siderophore-iron import into cell"/>
    <property type="evidence" value="ECO:0007669"/>
    <property type="project" value="TreeGrafter"/>
</dbReference>
<dbReference type="PANTHER" id="PTHR30472:SF70">
    <property type="entry name" value="MOLYBDATE IMPORT SYSTEM PERMEASE PROTEIN MOLB"/>
    <property type="match status" value="1"/>
</dbReference>
<evidence type="ECO:0000256" key="4">
    <source>
        <dbReference type="ARBA" id="ARBA00022475"/>
    </source>
</evidence>
<comment type="similarity">
    <text evidence="2">Belongs to the binding-protein-dependent transport system permease family. FecCD subfamily.</text>
</comment>
<keyword evidence="4" id="KW-1003">Cell membrane</keyword>
<feature type="transmembrane region" description="Helical" evidence="11">
    <location>
        <begin position="370"/>
        <end position="389"/>
    </location>
</feature>
<dbReference type="PANTHER" id="PTHR30472">
    <property type="entry name" value="FERRIC ENTEROBACTIN TRANSPORT SYSTEM PERMEASE PROTEIN"/>
    <property type="match status" value="1"/>
</dbReference>
<organism evidence="12 13">
    <name type="scientific">Methanoculleus chikugoensis</name>
    <dbReference type="NCBI Taxonomy" id="118126"/>
    <lineage>
        <taxon>Archaea</taxon>
        <taxon>Methanobacteriati</taxon>
        <taxon>Methanobacteriota</taxon>
        <taxon>Stenosarchaea group</taxon>
        <taxon>Methanomicrobia</taxon>
        <taxon>Methanomicrobiales</taxon>
        <taxon>Methanomicrobiaceae</taxon>
        <taxon>Methanoculleus</taxon>
    </lineage>
</organism>
<keyword evidence="6 11" id="KW-1133">Transmembrane helix</keyword>
<dbReference type="Pfam" id="PF01032">
    <property type="entry name" value="FecCD"/>
    <property type="match status" value="1"/>
</dbReference>
<comment type="subunit">
    <text evidence="9">The complex is composed of two ATP-binding proteins (BtuD), two transmembrane proteins (BtuC) and a solute-binding protein (BtuF).</text>
</comment>
<evidence type="ECO:0000313" key="13">
    <source>
        <dbReference type="Proteomes" id="UP000184671"/>
    </source>
</evidence>
<dbReference type="InterPro" id="IPR037294">
    <property type="entry name" value="ABC_BtuC-like"/>
</dbReference>
<evidence type="ECO:0000256" key="6">
    <source>
        <dbReference type="ARBA" id="ARBA00022989"/>
    </source>
</evidence>
<comment type="subcellular location">
    <subcellularLocation>
        <location evidence="1">Cell membrane</location>
        <topology evidence="1">Multi-pass membrane protein</topology>
    </subcellularLocation>
</comment>
<evidence type="ECO:0000256" key="2">
    <source>
        <dbReference type="ARBA" id="ARBA00007935"/>
    </source>
</evidence>
<proteinExistence type="inferred from homology"/>
<dbReference type="GO" id="GO:0022857">
    <property type="term" value="F:transmembrane transporter activity"/>
    <property type="evidence" value="ECO:0007669"/>
    <property type="project" value="InterPro"/>
</dbReference>
<dbReference type="AlphaFoldDB" id="A0A1M4MH92"/>
<keyword evidence="7 11" id="KW-0472">Membrane</keyword>
<keyword evidence="5 11" id="KW-0812">Transmembrane</keyword>
<evidence type="ECO:0000256" key="1">
    <source>
        <dbReference type="ARBA" id="ARBA00004651"/>
    </source>
</evidence>
<dbReference type="Gene3D" id="1.10.3470.10">
    <property type="entry name" value="ABC transporter involved in vitamin B12 uptake, BtuC"/>
    <property type="match status" value="1"/>
</dbReference>
<evidence type="ECO:0000256" key="9">
    <source>
        <dbReference type="ARBA" id="ARBA00064420"/>
    </source>
</evidence>
<feature type="transmembrane region" description="Helical" evidence="11">
    <location>
        <begin position="46"/>
        <end position="78"/>
    </location>
</feature>
<protein>
    <recommendedName>
        <fullName evidence="10">Cobalamin import system permease protein BtuC</fullName>
    </recommendedName>
</protein>
<feature type="transmembrane region" description="Helical" evidence="11">
    <location>
        <begin position="90"/>
        <end position="107"/>
    </location>
</feature>
<dbReference type="EMBL" id="FMID01000004">
    <property type="protein sequence ID" value="SCL74271.1"/>
    <property type="molecule type" value="Genomic_DNA"/>
</dbReference>
<evidence type="ECO:0000256" key="7">
    <source>
        <dbReference type="ARBA" id="ARBA00023136"/>
    </source>
</evidence>
<keyword evidence="3" id="KW-0813">Transport</keyword>
<feature type="transmembrane region" description="Helical" evidence="11">
    <location>
        <begin position="127"/>
        <end position="145"/>
    </location>
</feature>
<feature type="transmembrane region" description="Helical" evidence="11">
    <location>
        <begin position="340"/>
        <end position="358"/>
    </location>
</feature>
<evidence type="ECO:0000256" key="5">
    <source>
        <dbReference type="ARBA" id="ARBA00022692"/>
    </source>
</evidence>
<evidence type="ECO:0000256" key="10">
    <source>
        <dbReference type="ARBA" id="ARBA00071366"/>
    </source>
</evidence>